<gene>
    <name evidence="2" type="ORF">G1H10_16900</name>
</gene>
<dbReference type="Proteomes" id="UP000475214">
    <property type="component" value="Unassembled WGS sequence"/>
</dbReference>
<keyword evidence="3" id="KW-1185">Reference proteome</keyword>
<dbReference type="PROSITE" id="PS51677">
    <property type="entry name" value="NODB"/>
    <property type="match status" value="1"/>
</dbReference>
<organism evidence="2 3">
    <name type="scientific">Phytoactinopolyspora halotolerans</name>
    <dbReference type="NCBI Taxonomy" id="1981512"/>
    <lineage>
        <taxon>Bacteria</taxon>
        <taxon>Bacillati</taxon>
        <taxon>Actinomycetota</taxon>
        <taxon>Actinomycetes</taxon>
        <taxon>Jiangellales</taxon>
        <taxon>Jiangellaceae</taxon>
        <taxon>Phytoactinopolyspora</taxon>
    </lineage>
</organism>
<dbReference type="InterPro" id="IPR011330">
    <property type="entry name" value="Glyco_hydro/deAcase_b/a-brl"/>
</dbReference>
<sequence length="245" mass="26138">MEPTVDIAEPTTRPSVDPAGYPAAAGEWGENVTGVKTRMATDRRAVALTFDACGGSSGSGYDEALIEFLLTEEVPATLFFNQRWIDANERTFDRLAQEELFGIANHGTAHRPLSVEGKSAYGITGTDSPASAIDEVMTCQEAIRRRTGRSPAFFRSGTAYYDEVAVRIANDLGLEVVNYDVLGDAGATFTSTQVAEALGTARAGSIALLHMNHPGSGTARGVMAAVPELRARGFEFVRLGEYPLA</sequence>
<proteinExistence type="predicted"/>
<name>A0A6L9SB64_9ACTN</name>
<protein>
    <submittedName>
        <fullName evidence="2">Polysaccharide deacetylase family protein</fullName>
    </submittedName>
</protein>
<dbReference type="AlphaFoldDB" id="A0A6L9SB64"/>
<dbReference type="PANTHER" id="PTHR10587">
    <property type="entry name" value="GLYCOSYL TRANSFERASE-RELATED"/>
    <property type="match status" value="1"/>
</dbReference>
<dbReference type="Pfam" id="PF01522">
    <property type="entry name" value="Polysacc_deac_1"/>
    <property type="match status" value="1"/>
</dbReference>
<dbReference type="Gene3D" id="3.20.20.370">
    <property type="entry name" value="Glycoside hydrolase/deacetylase"/>
    <property type="match status" value="1"/>
</dbReference>
<feature type="domain" description="NodB homology" evidence="1">
    <location>
        <begin position="44"/>
        <end position="237"/>
    </location>
</feature>
<reference evidence="2 3" key="1">
    <citation type="submission" date="2020-02" db="EMBL/GenBank/DDBJ databases">
        <authorList>
            <person name="Li X.-J."/>
            <person name="Han X.-M."/>
        </authorList>
    </citation>
    <scope>NUCLEOTIDE SEQUENCE [LARGE SCALE GENOMIC DNA]</scope>
    <source>
        <strain evidence="2 3">CCTCC AB 2017055</strain>
    </source>
</reference>
<dbReference type="SUPFAM" id="SSF88713">
    <property type="entry name" value="Glycoside hydrolase/deacetylase"/>
    <property type="match status" value="1"/>
</dbReference>
<evidence type="ECO:0000313" key="2">
    <source>
        <dbReference type="EMBL" id="NEE01854.1"/>
    </source>
</evidence>
<dbReference type="InterPro" id="IPR002509">
    <property type="entry name" value="NODB_dom"/>
</dbReference>
<dbReference type="GO" id="GO:0016810">
    <property type="term" value="F:hydrolase activity, acting on carbon-nitrogen (but not peptide) bonds"/>
    <property type="evidence" value="ECO:0007669"/>
    <property type="project" value="InterPro"/>
</dbReference>
<dbReference type="EMBL" id="JAAGOA010000011">
    <property type="protein sequence ID" value="NEE01854.1"/>
    <property type="molecule type" value="Genomic_DNA"/>
</dbReference>
<evidence type="ECO:0000313" key="3">
    <source>
        <dbReference type="Proteomes" id="UP000475214"/>
    </source>
</evidence>
<dbReference type="CDD" id="cd10955">
    <property type="entry name" value="CE4_BH0857_like"/>
    <property type="match status" value="1"/>
</dbReference>
<dbReference type="PANTHER" id="PTHR10587:SF134">
    <property type="entry name" value="SECRETED PROTEIN"/>
    <property type="match status" value="1"/>
</dbReference>
<dbReference type="InterPro" id="IPR050248">
    <property type="entry name" value="Polysacc_deacetylase_ArnD"/>
</dbReference>
<accession>A0A6L9SB64</accession>
<comment type="caution">
    <text evidence="2">The sequence shown here is derived from an EMBL/GenBank/DDBJ whole genome shotgun (WGS) entry which is preliminary data.</text>
</comment>
<evidence type="ECO:0000259" key="1">
    <source>
        <dbReference type="PROSITE" id="PS51677"/>
    </source>
</evidence>
<dbReference type="GO" id="GO:0005975">
    <property type="term" value="P:carbohydrate metabolic process"/>
    <property type="evidence" value="ECO:0007669"/>
    <property type="project" value="InterPro"/>
</dbReference>